<dbReference type="Gene3D" id="3.40.50.720">
    <property type="entry name" value="NAD(P)-binding Rossmann-like Domain"/>
    <property type="match status" value="1"/>
</dbReference>
<dbReference type="PROSITE" id="PS00061">
    <property type="entry name" value="ADH_SHORT"/>
    <property type="match status" value="1"/>
</dbReference>
<proteinExistence type="predicted"/>
<keyword evidence="5" id="KW-1185">Reference proteome</keyword>
<evidence type="ECO:0000259" key="3">
    <source>
        <dbReference type="Pfam" id="PF25085"/>
    </source>
</evidence>
<evidence type="ECO:0000256" key="2">
    <source>
        <dbReference type="SAM" id="Phobius"/>
    </source>
</evidence>
<name>A0AA36H838_CYLNA</name>
<keyword evidence="2" id="KW-0812">Transmembrane</keyword>
<keyword evidence="1" id="KW-0560">Oxidoreductase</keyword>
<dbReference type="PRINTS" id="PR00081">
    <property type="entry name" value="GDHRDH"/>
</dbReference>
<dbReference type="GO" id="GO:0016491">
    <property type="term" value="F:oxidoreductase activity"/>
    <property type="evidence" value="ECO:0007669"/>
    <property type="project" value="UniProtKB-KW"/>
</dbReference>
<dbReference type="InterPro" id="IPR056704">
    <property type="entry name" value="DUF7802"/>
</dbReference>
<dbReference type="Proteomes" id="UP001176961">
    <property type="component" value="Unassembled WGS sequence"/>
</dbReference>
<evidence type="ECO:0000313" key="4">
    <source>
        <dbReference type="EMBL" id="CAJ0605414.1"/>
    </source>
</evidence>
<dbReference type="EMBL" id="CATQJL010000316">
    <property type="protein sequence ID" value="CAJ0605414.1"/>
    <property type="molecule type" value="Genomic_DNA"/>
</dbReference>
<dbReference type="PANTHER" id="PTHR44115:SF4">
    <property type="entry name" value="OXIDOREDUCTASE"/>
    <property type="match status" value="1"/>
</dbReference>
<protein>
    <recommendedName>
        <fullName evidence="3">DUF7802 domain-containing protein</fullName>
    </recommendedName>
</protein>
<dbReference type="Pfam" id="PF13561">
    <property type="entry name" value="adh_short_C2"/>
    <property type="match status" value="1"/>
</dbReference>
<sequence>MRLPWWGEGPAVGLSSVMLQLPFRMLGTKLLWWTWHDTDPTIEDRMFWTPWSSLYYYAACACSFVWMLRLTRRLLLEKEYDWMKFPKELTCSFLTGVLSYWLGTAQFKTHDSIVNAGVNEDHTLCVLADLTDANDRKKLIDSTISKWGRLNILVNSAGASITHGKEGFEASEDSYKETMEINLNSVLQMVQLARPYLIKSEGEVVNVSSISGLQFGIVLTPYYAISKAGLDQLTRALAIDLIQYGVRVNGVSPGLVKTSFAERTGLTKEQSDKLHDFYGSEKHSCPRGKYAEPSEIANVIAFLADRQISSFIVGQSIVVDGGMSLIMGAYAFDYKKVIST</sequence>
<evidence type="ECO:0000256" key="1">
    <source>
        <dbReference type="ARBA" id="ARBA00023002"/>
    </source>
</evidence>
<evidence type="ECO:0000313" key="5">
    <source>
        <dbReference type="Proteomes" id="UP001176961"/>
    </source>
</evidence>
<dbReference type="SUPFAM" id="SSF51735">
    <property type="entry name" value="NAD(P)-binding Rossmann-fold domains"/>
    <property type="match status" value="1"/>
</dbReference>
<gene>
    <name evidence="4" type="ORF">CYNAS_LOCUS17397</name>
</gene>
<keyword evidence="2" id="KW-1133">Transmembrane helix</keyword>
<keyword evidence="2" id="KW-0472">Membrane</keyword>
<dbReference type="InterPro" id="IPR020904">
    <property type="entry name" value="Sc_DH/Rdtase_CS"/>
</dbReference>
<comment type="caution">
    <text evidence="4">The sequence shown here is derived from an EMBL/GenBank/DDBJ whole genome shotgun (WGS) entry which is preliminary data.</text>
</comment>
<dbReference type="InterPro" id="IPR036291">
    <property type="entry name" value="NAD(P)-bd_dom_sf"/>
</dbReference>
<dbReference type="PANTHER" id="PTHR44115">
    <property type="entry name" value="PROTEIN CBG09704"/>
    <property type="match status" value="1"/>
</dbReference>
<dbReference type="Pfam" id="PF25085">
    <property type="entry name" value="DUF7802"/>
    <property type="match status" value="1"/>
</dbReference>
<dbReference type="InterPro" id="IPR002347">
    <property type="entry name" value="SDR_fam"/>
</dbReference>
<organism evidence="4 5">
    <name type="scientific">Cylicocyclus nassatus</name>
    <name type="common">Nematode worm</name>
    <dbReference type="NCBI Taxonomy" id="53992"/>
    <lineage>
        <taxon>Eukaryota</taxon>
        <taxon>Metazoa</taxon>
        <taxon>Ecdysozoa</taxon>
        <taxon>Nematoda</taxon>
        <taxon>Chromadorea</taxon>
        <taxon>Rhabditida</taxon>
        <taxon>Rhabditina</taxon>
        <taxon>Rhabditomorpha</taxon>
        <taxon>Strongyloidea</taxon>
        <taxon>Strongylidae</taxon>
        <taxon>Cylicocyclus</taxon>
    </lineage>
</organism>
<feature type="domain" description="DUF7802" evidence="3">
    <location>
        <begin position="1"/>
        <end position="110"/>
    </location>
</feature>
<reference evidence="4" key="1">
    <citation type="submission" date="2023-07" db="EMBL/GenBank/DDBJ databases">
        <authorList>
            <consortium name="CYATHOMIX"/>
        </authorList>
    </citation>
    <scope>NUCLEOTIDE SEQUENCE</scope>
    <source>
        <strain evidence="4">N/A</strain>
    </source>
</reference>
<dbReference type="PRINTS" id="PR00080">
    <property type="entry name" value="SDRFAMILY"/>
</dbReference>
<feature type="transmembrane region" description="Helical" evidence="2">
    <location>
        <begin position="54"/>
        <end position="71"/>
    </location>
</feature>
<dbReference type="AlphaFoldDB" id="A0AA36H838"/>
<accession>A0AA36H838</accession>